<evidence type="ECO:0000313" key="1">
    <source>
        <dbReference type="EMBL" id="CAG8753188.1"/>
    </source>
</evidence>
<name>A0ACA9QIS2_9GLOM</name>
<sequence>MTMTTPAPPVVPPLLQLDPQQQKSMKNLILTVVQAFYEPKHIILMDMLLRHCVYDYQPVWRNVDLSEFLHKLDQGANKLSQGANKLSRHITSESKNQFMKVPRRLPINWYCRDWMSNLKDEETLRLAMKHPIDFPMSDFVA</sequence>
<gene>
    <name evidence="1" type="ORF">ACOLOM_LOCUS12806</name>
</gene>
<proteinExistence type="predicted"/>
<evidence type="ECO:0000313" key="2">
    <source>
        <dbReference type="Proteomes" id="UP000789525"/>
    </source>
</evidence>
<protein>
    <submittedName>
        <fullName evidence="1">1493_t:CDS:1</fullName>
    </submittedName>
</protein>
<accession>A0ACA9QIS2</accession>
<keyword evidence="2" id="KW-1185">Reference proteome</keyword>
<comment type="caution">
    <text evidence="1">The sequence shown here is derived from an EMBL/GenBank/DDBJ whole genome shotgun (WGS) entry which is preliminary data.</text>
</comment>
<dbReference type="Proteomes" id="UP000789525">
    <property type="component" value="Unassembled WGS sequence"/>
</dbReference>
<organism evidence="1 2">
    <name type="scientific">Acaulospora colombiana</name>
    <dbReference type="NCBI Taxonomy" id="27376"/>
    <lineage>
        <taxon>Eukaryota</taxon>
        <taxon>Fungi</taxon>
        <taxon>Fungi incertae sedis</taxon>
        <taxon>Mucoromycota</taxon>
        <taxon>Glomeromycotina</taxon>
        <taxon>Glomeromycetes</taxon>
        <taxon>Diversisporales</taxon>
        <taxon>Acaulosporaceae</taxon>
        <taxon>Acaulospora</taxon>
    </lineage>
</organism>
<reference evidence="1" key="1">
    <citation type="submission" date="2021-06" db="EMBL/GenBank/DDBJ databases">
        <authorList>
            <person name="Kallberg Y."/>
            <person name="Tangrot J."/>
            <person name="Rosling A."/>
        </authorList>
    </citation>
    <scope>NUCLEOTIDE SEQUENCE</scope>
    <source>
        <strain evidence="1">CL356</strain>
    </source>
</reference>
<dbReference type="EMBL" id="CAJVPT010054357">
    <property type="protein sequence ID" value="CAG8753188.1"/>
    <property type="molecule type" value="Genomic_DNA"/>
</dbReference>